<comment type="similarity">
    <text evidence="8">Belongs to the bacterial reverse transcriptase family.</text>
</comment>
<dbReference type="CDD" id="cd03487">
    <property type="entry name" value="RT_Bac_retron_II"/>
    <property type="match status" value="1"/>
</dbReference>
<keyword evidence="3" id="KW-0548">Nucleotidyltransferase</keyword>
<evidence type="ECO:0000256" key="1">
    <source>
        <dbReference type="ARBA" id="ARBA00012493"/>
    </source>
</evidence>
<evidence type="ECO:0000256" key="3">
    <source>
        <dbReference type="ARBA" id="ARBA00022695"/>
    </source>
</evidence>
<keyword evidence="7" id="KW-0051">Antiviral defense</keyword>
<feature type="domain" description="Reverse transcriptase" evidence="10">
    <location>
        <begin position="53"/>
        <end position="263"/>
    </location>
</feature>
<dbReference type="InterPro" id="IPR000477">
    <property type="entry name" value="RT_dom"/>
</dbReference>
<dbReference type="GO" id="GO:0003964">
    <property type="term" value="F:RNA-directed DNA polymerase activity"/>
    <property type="evidence" value="ECO:0007669"/>
    <property type="project" value="UniProtKB-KW"/>
</dbReference>
<evidence type="ECO:0000256" key="8">
    <source>
        <dbReference type="ARBA" id="ARBA00034120"/>
    </source>
</evidence>
<protein>
    <recommendedName>
        <fullName evidence="1">RNA-directed DNA polymerase</fullName>
        <ecNumber evidence="1">2.7.7.49</ecNumber>
    </recommendedName>
</protein>
<keyword evidence="6 11" id="KW-0695">RNA-directed DNA polymerase</keyword>
<evidence type="ECO:0000259" key="10">
    <source>
        <dbReference type="PROSITE" id="PS50878"/>
    </source>
</evidence>
<evidence type="ECO:0000256" key="2">
    <source>
        <dbReference type="ARBA" id="ARBA00022679"/>
    </source>
</evidence>
<comment type="caution">
    <text evidence="11">The sequence shown here is derived from an EMBL/GenBank/DDBJ whole genome shotgun (WGS) entry which is preliminary data.</text>
</comment>
<evidence type="ECO:0000256" key="6">
    <source>
        <dbReference type="ARBA" id="ARBA00022918"/>
    </source>
</evidence>
<keyword evidence="5" id="KW-0460">Magnesium</keyword>
<gene>
    <name evidence="11" type="ORF">ACFYKX_13170</name>
</gene>
<name>A0ABW6KBF0_9BACI</name>
<dbReference type="InterPro" id="IPR051083">
    <property type="entry name" value="GrpII_Intron_Splice-Mob/Def"/>
</dbReference>
<keyword evidence="2" id="KW-0808">Transferase</keyword>
<dbReference type="PANTHER" id="PTHR34047">
    <property type="entry name" value="NUCLEAR INTRON MATURASE 1, MITOCHONDRIAL-RELATED"/>
    <property type="match status" value="1"/>
</dbReference>
<comment type="catalytic activity">
    <reaction evidence="9">
        <text>DNA(n) + a 2'-deoxyribonucleoside 5'-triphosphate = DNA(n+1) + diphosphate</text>
        <dbReference type="Rhea" id="RHEA:22508"/>
        <dbReference type="Rhea" id="RHEA-COMP:17339"/>
        <dbReference type="Rhea" id="RHEA-COMP:17340"/>
        <dbReference type="ChEBI" id="CHEBI:33019"/>
        <dbReference type="ChEBI" id="CHEBI:61560"/>
        <dbReference type="ChEBI" id="CHEBI:173112"/>
        <dbReference type="EC" id="2.7.7.49"/>
    </reaction>
</comment>
<dbReference type="RefSeq" id="WP_389361503.1">
    <property type="nucleotide sequence ID" value="NZ_JBIACK010000005.1"/>
</dbReference>
<evidence type="ECO:0000313" key="11">
    <source>
        <dbReference type="EMBL" id="MFE8701549.1"/>
    </source>
</evidence>
<dbReference type="PROSITE" id="PS50878">
    <property type="entry name" value="RT_POL"/>
    <property type="match status" value="1"/>
</dbReference>
<evidence type="ECO:0000256" key="4">
    <source>
        <dbReference type="ARBA" id="ARBA00022723"/>
    </source>
</evidence>
<dbReference type="EC" id="2.7.7.49" evidence="1"/>
<keyword evidence="12" id="KW-1185">Reference proteome</keyword>
<dbReference type="EMBL" id="JBIACK010000005">
    <property type="protein sequence ID" value="MFE8701549.1"/>
    <property type="molecule type" value="Genomic_DNA"/>
</dbReference>
<evidence type="ECO:0000256" key="9">
    <source>
        <dbReference type="ARBA" id="ARBA00048173"/>
    </source>
</evidence>
<reference evidence="11 12" key="1">
    <citation type="submission" date="2024-08" db="EMBL/GenBank/DDBJ databases">
        <title>Two novel Cytobacillus novel species.</title>
        <authorList>
            <person name="Liu G."/>
        </authorList>
    </citation>
    <scope>NUCLEOTIDE SEQUENCE [LARGE SCALE GENOMIC DNA]</scope>
    <source>
        <strain evidence="11 12">FJAT-54145</strain>
    </source>
</reference>
<dbReference type="SUPFAM" id="SSF56672">
    <property type="entry name" value="DNA/RNA polymerases"/>
    <property type="match status" value="1"/>
</dbReference>
<proteinExistence type="inferred from homology"/>
<dbReference type="InterPro" id="IPR000123">
    <property type="entry name" value="Reverse_transcriptase_msDNA"/>
</dbReference>
<organism evidence="11 12">
    <name type="scientific">Cytobacillus spartinae</name>
    <dbReference type="NCBI Taxonomy" id="3299023"/>
    <lineage>
        <taxon>Bacteria</taxon>
        <taxon>Bacillati</taxon>
        <taxon>Bacillota</taxon>
        <taxon>Bacilli</taxon>
        <taxon>Bacillales</taxon>
        <taxon>Bacillaceae</taxon>
        <taxon>Cytobacillus</taxon>
    </lineage>
</organism>
<dbReference type="InterPro" id="IPR043502">
    <property type="entry name" value="DNA/RNA_pol_sf"/>
</dbReference>
<keyword evidence="4" id="KW-0479">Metal-binding</keyword>
<dbReference type="NCBIfam" id="NF038233">
    <property type="entry name" value="retron_St85_RT"/>
    <property type="match status" value="1"/>
</dbReference>
<evidence type="ECO:0000256" key="5">
    <source>
        <dbReference type="ARBA" id="ARBA00022842"/>
    </source>
</evidence>
<dbReference type="PANTHER" id="PTHR34047:SF7">
    <property type="entry name" value="RNA-DIRECTED DNA POLYMERASE"/>
    <property type="match status" value="1"/>
</dbReference>
<evidence type="ECO:0000256" key="7">
    <source>
        <dbReference type="ARBA" id="ARBA00023118"/>
    </source>
</evidence>
<accession>A0ABW6KBF0</accession>
<sequence>MTYIINLKEELAKSDYDVEYQELCLNYANFLISNGLPVIFDKKHLSLLMGINFSSLNYYVINTDHFYQEYKIPKKNGEFRLVLAPSFNLKSIQKWILENILYNYQVSENATGFVKGKSILDNALPHVAKDVVFNLDIKDFFPSVTFKQVFYIFYNKGYTKEISFTLTKLLTYKETLPQGSPASPYIANIICKRMDQFLENLAKTHNANYTRYADDITFSGDTNIENIINPIRSIINNEGFTINEKKVRIQNRNSMQEVTGLTVNNAVKVKRKYKKKLEQHIYYCQKHGVFSHLKYTGLENKSYFKEYLYGMANFIKMIEPDVGNRYIDSLNEIIWN</sequence>
<dbReference type="PRINTS" id="PR00866">
    <property type="entry name" value="RNADNAPOLMS"/>
</dbReference>
<evidence type="ECO:0000313" key="12">
    <source>
        <dbReference type="Proteomes" id="UP001601059"/>
    </source>
</evidence>
<dbReference type="Proteomes" id="UP001601059">
    <property type="component" value="Unassembled WGS sequence"/>
</dbReference>
<dbReference type="Pfam" id="PF00078">
    <property type="entry name" value="RVT_1"/>
    <property type="match status" value="1"/>
</dbReference>